<evidence type="ECO:0000313" key="2">
    <source>
        <dbReference type="EMBL" id="PCI77501.1"/>
    </source>
</evidence>
<evidence type="ECO:0000256" key="1">
    <source>
        <dbReference type="SAM" id="MobiDB-lite"/>
    </source>
</evidence>
<proteinExistence type="predicted"/>
<gene>
    <name evidence="2" type="ORF">COB21_03030</name>
</gene>
<protein>
    <submittedName>
        <fullName evidence="2">Uncharacterized protein</fullName>
    </submittedName>
</protein>
<organism evidence="2 3">
    <name type="scientific">Aerophobetes bacterium</name>
    <dbReference type="NCBI Taxonomy" id="2030807"/>
    <lineage>
        <taxon>Bacteria</taxon>
        <taxon>Candidatus Aerophobota</taxon>
    </lineage>
</organism>
<evidence type="ECO:0000313" key="3">
    <source>
        <dbReference type="Proteomes" id="UP000218775"/>
    </source>
</evidence>
<feature type="region of interest" description="Disordered" evidence="1">
    <location>
        <begin position="71"/>
        <end position="127"/>
    </location>
</feature>
<feature type="compositionally biased region" description="Basic and acidic residues" evidence="1">
    <location>
        <begin position="75"/>
        <end position="87"/>
    </location>
</feature>
<accession>A0A2A4X5C4</accession>
<feature type="compositionally biased region" description="Polar residues" evidence="1">
    <location>
        <begin position="117"/>
        <end position="127"/>
    </location>
</feature>
<dbReference type="EMBL" id="NVUK01000016">
    <property type="protein sequence ID" value="PCI77501.1"/>
    <property type="molecule type" value="Genomic_DNA"/>
</dbReference>
<reference evidence="3" key="1">
    <citation type="submission" date="2017-08" db="EMBL/GenBank/DDBJ databases">
        <title>A dynamic microbial community with high functional redundancy inhabits the cold, oxic subseafloor aquifer.</title>
        <authorList>
            <person name="Tully B.J."/>
            <person name="Wheat C.G."/>
            <person name="Glazer B.T."/>
            <person name="Huber J.A."/>
        </authorList>
    </citation>
    <scope>NUCLEOTIDE SEQUENCE [LARGE SCALE GENOMIC DNA]</scope>
</reference>
<dbReference type="AlphaFoldDB" id="A0A2A4X5C4"/>
<name>A0A2A4X5C4_UNCAE</name>
<sequence>MEQNINQNLEARVTAPIEPVTESKPSTGSQTVLALVSLLSDNVNSAENLKQLAELSYGEIVHAQAHHAASTVAEKLTDSEKGKKKELTSSTPKGKTSKKPSDSKLSSKDKDAGKKPSSPQSQEETNETIIHNMAVQGQAKKESDMLSKLLADGVGTLTTSQITELKKYVSVLLQIEDALAVAAADIGYKPSDLDSDMAAFGQTVNKLLDSSKVGGLTGLMSTISSLVAQSGDKTLQTYWTAEQGSMPYIFFSQCPSSPTGGEGVWLADEIKTAVGTGSNKWEAFLTAIGANPFNTMFLTAVDALTPWTPPPPPTPTPTPPAPEPVKPLKYGIMMSFSELFAVMSQLMESQQNTQAADASLGETLNDKESIVIKEMTSKLNSYYTSNVANQTKASEISKYTANLNLYKAQWDNFKDQIDANVQNQTNSAGTVDVNNIQQTSDFEKDVLQTWANVANQIASL</sequence>
<feature type="compositionally biased region" description="Basic and acidic residues" evidence="1">
    <location>
        <begin position="99"/>
        <end position="114"/>
    </location>
</feature>
<dbReference type="Proteomes" id="UP000218775">
    <property type="component" value="Unassembled WGS sequence"/>
</dbReference>
<comment type="caution">
    <text evidence="2">The sequence shown here is derived from an EMBL/GenBank/DDBJ whole genome shotgun (WGS) entry which is preliminary data.</text>
</comment>